<dbReference type="EMBL" id="JAUKVY010000002">
    <property type="protein sequence ID" value="MDO1531255.1"/>
    <property type="molecule type" value="Genomic_DNA"/>
</dbReference>
<accession>A0ABT8RY01</accession>
<protein>
    <submittedName>
        <fullName evidence="2">PilW family protein</fullName>
    </submittedName>
</protein>
<keyword evidence="1" id="KW-0472">Membrane</keyword>
<proteinExistence type="predicted"/>
<dbReference type="Pfam" id="PF16074">
    <property type="entry name" value="PilW"/>
    <property type="match status" value="1"/>
</dbReference>
<gene>
    <name evidence="2" type="ORF">Q2T77_03060</name>
</gene>
<evidence type="ECO:0000313" key="2">
    <source>
        <dbReference type="EMBL" id="MDO1531255.1"/>
    </source>
</evidence>
<dbReference type="Proteomes" id="UP001169027">
    <property type="component" value="Unassembled WGS sequence"/>
</dbReference>
<organism evidence="2 3">
    <name type="scientific">Variovorax ginsengisoli</name>
    <dbReference type="NCBI Taxonomy" id="363844"/>
    <lineage>
        <taxon>Bacteria</taxon>
        <taxon>Pseudomonadati</taxon>
        <taxon>Pseudomonadota</taxon>
        <taxon>Betaproteobacteria</taxon>
        <taxon>Burkholderiales</taxon>
        <taxon>Comamonadaceae</taxon>
        <taxon>Variovorax</taxon>
    </lineage>
</organism>
<name>A0ABT8RY01_9BURK</name>
<dbReference type="RefSeq" id="WP_301803579.1">
    <property type="nucleotide sequence ID" value="NZ_JAUJZH010000002.1"/>
</dbReference>
<evidence type="ECO:0000256" key="1">
    <source>
        <dbReference type="SAM" id="Phobius"/>
    </source>
</evidence>
<reference evidence="2" key="1">
    <citation type="submission" date="2023-06" db="EMBL/GenBank/DDBJ databases">
        <authorList>
            <person name="Jiang Y."/>
            <person name="Liu Q."/>
        </authorList>
    </citation>
    <scope>NUCLEOTIDE SEQUENCE</scope>
    <source>
        <strain evidence="2">CGMCC 1.12090</strain>
    </source>
</reference>
<dbReference type="Pfam" id="PF07963">
    <property type="entry name" value="N_methyl"/>
    <property type="match status" value="1"/>
</dbReference>
<keyword evidence="1" id="KW-0812">Transmembrane</keyword>
<keyword evidence="1" id="KW-1133">Transmembrane helix</keyword>
<evidence type="ECO:0000313" key="3">
    <source>
        <dbReference type="Proteomes" id="UP001169027"/>
    </source>
</evidence>
<sequence length="377" mass="39857">MKSLRTSTRPAQRGFTLVELMVGLVLGMLTVLVITQVLSTAEGTKRSITMGSDAQVNGALSLFTLQREIQQAGYGATQIPEAMGCQIKGKREGAAAFSLTLAPVVIANGGATPDNDAPDTITVLQARTSGVSTPMLLTGNHSPTDTSYAVASSFGAVVNNMMIAVPKVQGAGTWCTLFNVTNDASAPLLSLGPTRIPNATGTAGPWNHSEVYPAAGYALGDSLLNMGSLVSRTYSISNAHSLAVAELSATSGIVGAAQELYPQIVNLQAFYGKDTNSDGVVDLYDATTPLTNDGWKQVLAIRIAVVARSNQFEKEEVTTSAPLWDVGSTATFNDVTTATCGSSKCISLKVDQIDQWKHYRYKIFDTIVPLRNVLWNS</sequence>
<dbReference type="PROSITE" id="PS00409">
    <property type="entry name" value="PROKAR_NTER_METHYL"/>
    <property type="match status" value="1"/>
</dbReference>
<comment type="caution">
    <text evidence="2">The sequence shown here is derived from an EMBL/GenBank/DDBJ whole genome shotgun (WGS) entry which is preliminary data.</text>
</comment>
<feature type="transmembrane region" description="Helical" evidence="1">
    <location>
        <begin position="20"/>
        <end position="38"/>
    </location>
</feature>
<dbReference type="InterPro" id="IPR032092">
    <property type="entry name" value="PilW"/>
</dbReference>
<keyword evidence="3" id="KW-1185">Reference proteome</keyword>
<dbReference type="InterPro" id="IPR012902">
    <property type="entry name" value="N_methyl_site"/>
</dbReference>